<evidence type="ECO:0000256" key="1">
    <source>
        <dbReference type="SAM" id="MobiDB-lite"/>
    </source>
</evidence>
<comment type="caution">
    <text evidence="3">The sequence shown here is derived from an EMBL/GenBank/DDBJ whole genome shotgun (WGS) entry which is preliminary data.</text>
</comment>
<evidence type="ECO:0000313" key="3">
    <source>
        <dbReference type="EMBL" id="MBG6136518.1"/>
    </source>
</evidence>
<evidence type="ECO:0000313" key="4">
    <source>
        <dbReference type="Proteomes" id="UP000622552"/>
    </source>
</evidence>
<dbReference type="AlphaFoldDB" id="A0A8J7G9Z9"/>
<dbReference type="Pfam" id="PF06259">
    <property type="entry name" value="Abhydrolase_8"/>
    <property type="match status" value="1"/>
</dbReference>
<protein>
    <recommendedName>
        <fullName evidence="2">DUF1023 domain-containing protein</fullName>
    </recommendedName>
</protein>
<keyword evidence="4" id="KW-1185">Reference proteome</keyword>
<feature type="domain" description="DUF1023" evidence="2">
    <location>
        <begin position="328"/>
        <end position="495"/>
    </location>
</feature>
<dbReference type="RefSeq" id="WP_197003481.1">
    <property type="nucleotide sequence ID" value="NZ_BONS01000015.1"/>
</dbReference>
<name>A0A8J7G9Z9_9ACTN</name>
<gene>
    <name evidence="3" type="ORF">IW245_002712</name>
</gene>
<sequence>MSDLTIPQLLALNPDELHLLPTGWSTIAGALTSAAGDADRANRRLPQVWSKGQAAASASGALFALGDDLEAAENATRQIGLALDAYAHGMITLRRRALQVISEAEDAGYGIDPKTGTITPPESGPGNMGRPTMSARTLLQHLADITTQARSLDATTAARITANTPSPDGVIPQRTGRGLVDRAAVEAQRGRDPKGVYAWWQGLSPEERGYAITAYPELIGWLNGVPARDRDQANRIVLADARAAIPVQRADAEAQLAAVRLALAEARTHTSTTDPYAADKLGQEEARLMTTIANLDARDSALGKIDSRINGAGDPPAFLLGLDTVTHDGRAIVAIGDPDTAAHTATLVPGVGTTMNSIGGQMDRAAQLQGSASKFAEGTGQVSVVTWIGYDAPEWDGSAAASDRAKQGGAALDQFVGGLRASHEGPPTHFTAVGHSYGSTVIGQATQVGHLAVDDIVTAGSPGMDVNSARDLHIDPRHVYAGAASEDVVTMAGPLAHNTAPSDEMFGANRYNVDTSGHSGYWDPDSDSLHNQGAIIGGQPRKANLTVEAAP</sequence>
<feature type="region of interest" description="Disordered" evidence="1">
    <location>
        <begin position="523"/>
        <end position="551"/>
    </location>
</feature>
<dbReference type="InterPro" id="IPR010427">
    <property type="entry name" value="DUF1023"/>
</dbReference>
<evidence type="ECO:0000259" key="2">
    <source>
        <dbReference type="Pfam" id="PF06259"/>
    </source>
</evidence>
<dbReference type="Proteomes" id="UP000622552">
    <property type="component" value="Unassembled WGS sequence"/>
</dbReference>
<organism evidence="3 4">
    <name type="scientific">Longispora fulva</name>
    <dbReference type="NCBI Taxonomy" id="619741"/>
    <lineage>
        <taxon>Bacteria</taxon>
        <taxon>Bacillati</taxon>
        <taxon>Actinomycetota</taxon>
        <taxon>Actinomycetes</taxon>
        <taxon>Micromonosporales</taxon>
        <taxon>Micromonosporaceae</taxon>
        <taxon>Longispora</taxon>
    </lineage>
</organism>
<accession>A0A8J7G9Z9</accession>
<reference evidence="3" key="1">
    <citation type="submission" date="2020-11" db="EMBL/GenBank/DDBJ databases">
        <title>Sequencing the genomes of 1000 actinobacteria strains.</title>
        <authorList>
            <person name="Klenk H.-P."/>
        </authorList>
    </citation>
    <scope>NUCLEOTIDE SEQUENCE</scope>
    <source>
        <strain evidence="3">DSM 45356</strain>
    </source>
</reference>
<dbReference type="EMBL" id="JADOUF010000001">
    <property type="protein sequence ID" value="MBG6136518.1"/>
    <property type="molecule type" value="Genomic_DNA"/>
</dbReference>
<proteinExistence type="predicted"/>